<dbReference type="GO" id="GO:0016491">
    <property type="term" value="F:oxidoreductase activity"/>
    <property type="evidence" value="ECO:0007669"/>
    <property type="project" value="InterPro"/>
</dbReference>
<evidence type="ECO:0000256" key="1">
    <source>
        <dbReference type="SAM" id="MobiDB-lite"/>
    </source>
</evidence>
<dbReference type="Proteomes" id="UP000001574">
    <property type="component" value="Chromosome"/>
</dbReference>
<organism evidence="2 3">
    <name type="scientific">Mycobacterium avium (strain 104)</name>
    <dbReference type="NCBI Taxonomy" id="243243"/>
    <lineage>
        <taxon>Bacteria</taxon>
        <taxon>Bacillati</taxon>
        <taxon>Actinomycetota</taxon>
        <taxon>Actinomycetes</taxon>
        <taxon>Mycobacteriales</taxon>
        <taxon>Mycobacteriaceae</taxon>
        <taxon>Mycobacterium</taxon>
        <taxon>Mycobacterium avium complex (MAC)</taxon>
    </lineage>
</organism>
<reference evidence="2 3" key="1">
    <citation type="submission" date="2006-10" db="EMBL/GenBank/DDBJ databases">
        <authorList>
            <person name="Fleischmann R.D."/>
            <person name="Dodson R.J."/>
            <person name="Haft D.H."/>
            <person name="Merkel J.S."/>
            <person name="Nelson W.C."/>
            <person name="Fraser C.M."/>
        </authorList>
    </citation>
    <scope>NUCLEOTIDE SEQUENCE [LARGE SCALE GENOMIC DNA]</scope>
    <source>
        <strain evidence="2 3">104</strain>
    </source>
</reference>
<dbReference type="PANTHER" id="PTHR23026">
    <property type="entry name" value="NADPH NITROREDUCTASE"/>
    <property type="match status" value="1"/>
</dbReference>
<dbReference type="InterPro" id="IPR050627">
    <property type="entry name" value="Nitroreductase/BluB"/>
</dbReference>
<sequence length="333" mass="36781">MMMQMTADTEVITAAIELACHAPSLHNSQPWRWVAGSTGVDLFVDPRRTVKSADKSGREAIISCGAALDHFRVAMAAAGWSSNVAQFPNPNNLDHLASIDVVPTEYVARARRDLADAILRRRTNRLPFRAPKHWSALEPVLRDVGRDHSVALDVLGPDARPGLVEAARLTEALRRYDDDYHHELDWWTSPSRKFDGIPESALVSEADDRRVDVNRRFPVDPLDERSSAGSYDDAKILVLSTPEDTRADALRVGQVLSRILLECTAAGLATCPVTHVTELEAGRDLIRHLMADPAAVPQVLIRVGVEPEGESPPRPTPRRPLGDVLQFRPLSDR</sequence>
<proteinExistence type="predicted"/>
<dbReference type="AlphaFoldDB" id="A0A0H2ZYJ4"/>
<feature type="region of interest" description="Disordered" evidence="1">
    <location>
        <begin position="306"/>
        <end position="333"/>
    </location>
</feature>
<dbReference type="GeneID" id="75270047"/>
<dbReference type="InterPro" id="IPR000415">
    <property type="entry name" value="Nitroreductase-like"/>
</dbReference>
<name>A0A0H2ZYJ4_MYCA1</name>
<accession>A0A0H2ZYJ4</accession>
<dbReference type="RefSeq" id="WP_011724831.1">
    <property type="nucleotide sequence ID" value="NC_008595.1"/>
</dbReference>
<dbReference type="Gene3D" id="3.40.109.10">
    <property type="entry name" value="NADH Oxidase"/>
    <property type="match status" value="2"/>
</dbReference>
<evidence type="ECO:0000313" key="3">
    <source>
        <dbReference type="Proteomes" id="UP000001574"/>
    </source>
</evidence>
<dbReference type="EMBL" id="CP000479">
    <property type="protein sequence ID" value="ABK67081.1"/>
    <property type="molecule type" value="Genomic_DNA"/>
</dbReference>
<dbReference type="NCBIfam" id="NF047509">
    <property type="entry name" value="Rv3131_FMN_oxido"/>
    <property type="match status" value="1"/>
</dbReference>
<dbReference type="PANTHER" id="PTHR23026:SF123">
    <property type="entry name" value="NAD(P)H NITROREDUCTASE RV3131-RELATED"/>
    <property type="match status" value="1"/>
</dbReference>
<dbReference type="SUPFAM" id="SSF55469">
    <property type="entry name" value="FMN-dependent nitroreductase-like"/>
    <property type="match status" value="2"/>
</dbReference>
<protein>
    <submittedName>
        <fullName evidence="2">Uncharacterized protein</fullName>
    </submittedName>
</protein>
<gene>
    <name evidence="2" type="ordered locus">MAV_2505</name>
</gene>
<evidence type="ECO:0000313" key="2">
    <source>
        <dbReference type="EMBL" id="ABK67081.1"/>
    </source>
</evidence>
<dbReference type="KEGG" id="mav:MAV_2505"/>
<dbReference type="HOGENOM" id="CLU_051479_1_0_11"/>